<dbReference type="PROSITE" id="PS50977">
    <property type="entry name" value="HTH_TETR_2"/>
    <property type="match status" value="1"/>
</dbReference>
<sequence length="195" mass="22518">MSNSKDLRVIKTKTTIERAFISLLKNKSFERITVQNILDEALINHKTFYAHYADKYQLADIISENLINKFQLALTKRFKKPVLPTDSSASMRTFYLTIFKDREAMLAMFKVKTNNHYLWDDLMDILKSTYHDHLTFITKSEPSHLEADYLCLSYAVLALNSIQWALTIGTSEAIDTVIRAYSNSLPAPLWPPSNF</sequence>
<feature type="domain" description="HTH tetR-type" evidence="3">
    <location>
        <begin position="10"/>
        <end position="70"/>
    </location>
</feature>
<organism evidence="4 5">
    <name type="scientific">Secundilactobacillus folii</name>
    <dbReference type="NCBI Taxonomy" id="2678357"/>
    <lineage>
        <taxon>Bacteria</taxon>
        <taxon>Bacillati</taxon>
        <taxon>Bacillota</taxon>
        <taxon>Bacilli</taxon>
        <taxon>Lactobacillales</taxon>
        <taxon>Lactobacillaceae</taxon>
        <taxon>Secundilactobacillus</taxon>
    </lineage>
</organism>
<dbReference type="InterPro" id="IPR001647">
    <property type="entry name" value="HTH_TetR"/>
</dbReference>
<dbReference type="AlphaFoldDB" id="A0A7X3C2E2"/>
<dbReference type="GO" id="GO:0003677">
    <property type="term" value="F:DNA binding"/>
    <property type="evidence" value="ECO:0007669"/>
    <property type="project" value="UniProtKB-UniRule"/>
</dbReference>
<evidence type="ECO:0000256" key="2">
    <source>
        <dbReference type="PROSITE-ProRule" id="PRU00335"/>
    </source>
</evidence>
<evidence type="ECO:0000313" key="5">
    <source>
        <dbReference type="Proteomes" id="UP000466388"/>
    </source>
</evidence>
<evidence type="ECO:0000259" key="3">
    <source>
        <dbReference type="PROSITE" id="PS50977"/>
    </source>
</evidence>
<protein>
    <submittedName>
        <fullName evidence="4">TetR/AcrR family transcriptional regulator</fullName>
    </submittedName>
</protein>
<gene>
    <name evidence="4" type="ORF">GM612_08870</name>
</gene>
<dbReference type="PANTHER" id="PTHR43479:SF7">
    <property type="entry name" value="TETR-FAMILY TRANSCRIPTIONAL REGULATOR"/>
    <property type="match status" value="1"/>
</dbReference>
<evidence type="ECO:0000313" key="4">
    <source>
        <dbReference type="EMBL" id="MTV82755.1"/>
    </source>
</evidence>
<dbReference type="PANTHER" id="PTHR43479">
    <property type="entry name" value="ACREF/ENVCD OPERON REPRESSOR-RELATED"/>
    <property type="match status" value="1"/>
</dbReference>
<dbReference type="EMBL" id="WNJO01000010">
    <property type="protein sequence ID" value="MTV82755.1"/>
    <property type="molecule type" value="Genomic_DNA"/>
</dbReference>
<dbReference type="InterPro" id="IPR009057">
    <property type="entry name" value="Homeodomain-like_sf"/>
</dbReference>
<feature type="DNA-binding region" description="H-T-H motif" evidence="2">
    <location>
        <begin position="33"/>
        <end position="52"/>
    </location>
</feature>
<accession>A0A7X3C2E2</accession>
<keyword evidence="5" id="KW-1185">Reference proteome</keyword>
<comment type="caution">
    <text evidence="4">The sequence shown here is derived from an EMBL/GenBank/DDBJ whole genome shotgun (WGS) entry which is preliminary data.</text>
</comment>
<name>A0A7X3C2E2_9LACO</name>
<dbReference type="Proteomes" id="UP000466388">
    <property type="component" value="Unassembled WGS sequence"/>
</dbReference>
<dbReference type="SUPFAM" id="SSF46689">
    <property type="entry name" value="Homeodomain-like"/>
    <property type="match status" value="1"/>
</dbReference>
<dbReference type="Gene3D" id="1.10.357.10">
    <property type="entry name" value="Tetracycline Repressor, domain 2"/>
    <property type="match status" value="1"/>
</dbReference>
<evidence type="ECO:0000256" key="1">
    <source>
        <dbReference type="ARBA" id="ARBA00023125"/>
    </source>
</evidence>
<keyword evidence="1 2" id="KW-0238">DNA-binding</keyword>
<dbReference type="RefSeq" id="WP_155432023.1">
    <property type="nucleotide sequence ID" value="NZ_WNJO01000010.1"/>
</dbReference>
<reference evidence="4 5" key="1">
    <citation type="submission" date="2019-11" db="EMBL/GenBank/DDBJ databases">
        <title>Lactobacillus sp. nov. CRM56-3, isolated from fermented tea leaves.</title>
        <authorList>
            <person name="Phuengjayaem S."/>
            <person name="Tanasupawat S."/>
        </authorList>
    </citation>
    <scope>NUCLEOTIDE SEQUENCE [LARGE SCALE GENOMIC DNA]</scope>
    <source>
        <strain evidence="4 5">CRM56-3</strain>
    </source>
</reference>
<dbReference type="InterPro" id="IPR050624">
    <property type="entry name" value="HTH-type_Tx_Regulator"/>
</dbReference>
<proteinExistence type="predicted"/>